<dbReference type="GO" id="GO:0015074">
    <property type="term" value="P:DNA integration"/>
    <property type="evidence" value="ECO:0007669"/>
    <property type="project" value="InterPro"/>
</dbReference>
<dbReference type="AlphaFoldDB" id="A0A742LJD6"/>
<sequence>MIYSFKTKGQVPAISLRPFSTHLKRFRGTLKNENLSHCRFTTRNEAISVVREYIGIFYKRRRRHSRLSNLSSAVFRKDYYRMTT</sequence>
<reference evidence="2" key="1">
    <citation type="journal article" date="2018" name="Genome Biol.">
        <title>SKESA: strategic k-mer extension for scrupulous assemblies.</title>
        <authorList>
            <person name="Souvorov A."/>
            <person name="Agarwala R."/>
            <person name="Lipman D.J."/>
        </authorList>
    </citation>
    <scope>NUCLEOTIDE SEQUENCE</scope>
    <source>
        <strain evidence="4">MA.05/00002289</strain>
        <strain evidence="3">MA.CK_01/00000941</strain>
        <strain evidence="2">MA.CK_95/00012903</strain>
    </source>
</reference>
<evidence type="ECO:0000313" key="4">
    <source>
        <dbReference type="EMBL" id="HAF2572176.1"/>
    </source>
</evidence>
<dbReference type="Pfam" id="PF13333">
    <property type="entry name" value="rve_2"/>
    <property type="match status" value="1"/>
</dbReference>
<accession>A0A742LJD6</accession>
<comment type="caution">
    <text evidence="2">The sequence shown here is derived from an EMBL/GenBank/DDBJ whole genome shotgun (WGS) entry which is preliminary data.</text>
</comment>
<feature type="domain" description="Integrase catalytic" evidence="1">
    <location>
        <begin position="26"/>
        <end position="77"/>
    </location>
</feature>
<dbReference type="EMBL" id="DAAUOA010000047">
    <property type="protein sequence ID" value="HAF2206971.1"/>
    <property type="molecule type" value="Genomic_DNA"/>
</dbReference>
<dbReference type="InterPro" id="IPR001584">
    <property type="entry name" value="Integrase_cat-core"/>
</dbReference>
<organism evidence="2">
    <name type="scientific">Salmonella enterica</name>
    <name type="common">Salmonella choleraesuis</name>
    <dbReference type="NCBI Taxonomy" id="28901"/>
    <lineage>
        <taxon>Bacteria</taxon>
        <taxon>Pseudomonadati</taxon>
        <taxon>Pseudomonadota</taxon>
        <taxon>Gammaproteobacteria</taxon>
        <taxon>Enterobacterales</taxon>
        <taxon>Enterobacteriaceae</taxon>
        <taxon>Salmonella</taxon>
    </lineage>
</organism>
<evidence type="ECO:0000313" key="3">
    <source>
        <dbReference type="EMBL" id="HAF2206971.1"/>
    </source>
</evidence>
<name>A0A742LJD6_SALER</name>
<dbReference type="EMBL" id="DAAUMU010000050">
    <property type="protein sequence ID" value="HAF1420637.1"/>
    <property type="molecule type" value="Genomic_DNA"/>
</dbReference>
<evidence type="ECO:0000313" key="2">
    <source>
        <dbReference type="EMBL" id="HAF1420637.1"/>
    </source>
</evidence>
<gene>
    <name evidence="3" type="ORF">G8N85_005058</name>
    <name evidence="2" type="ORF">G9B68_005154</name>
    <name evidence="4" type="ORF">G9E70_005183</name>
</gene>
<reference evidence="2" key="2">
    <citation type="submission" date="2020-02" db="EMBL/GenBank/DDBJ databases">
        <authorList>
            <consortium name="NCBI Pathogen Detection Project"/>
        </authorList>
    </citation>
    <scope>NUCLEOTIDE SEQUENCE</scope>
    <source>
        <strain evidence="4">MA.05/00002289</strain>
        <strain evidence="3">MA.CK_01/00000941</strain>
        <strain evidence="2">MA.CK_95/00012903</strain>
    </source>
</reference>
<proteinExistence type="predicted"/>
<evidence type="ECO:0000259" key="1">
    <source>
        <dbReference type="Pfam" id="PF13333"/>
    </source>
</evidence>
<dbReference type="EMBL" id="DAAUPK010000042">
    <property type="protein sequence ID" value="HAF2572176.1"/>
    <property type="molecule type" value="Genomic_DNA"/>
</dbReference>
<protein>
    <submittedName>
        <fullName evidence="2">IS3 family transposase</fullName>
    </submittedName>
</protein>